<proteinExistence type="predicted"/>
<keyword evidence="7" id="KW-1185">Reference proteome</keyword>
<sequence>MTTTATTSRHDAGPDETAGQPAGPEQTRDDRARTILIISAGVSEPSSTDMLADRFARAAGVTADRAGVRVTVRRIGLRPLAQEIMQALVGGLRSERLESAVTALAHADGVVIATPIYKAGMSGLLKSFLDVLDQDLLVAKPAALLATAGTARHALAVDIELRGVLAFFRTLTVPTSVLATGGDWFDPGLGERVERAAAELIALVADDVERAMTRSTWSSYDHTFDSAAERRRDDGPDFDTDLMRLAAGGE</sequence>
<evidence type="ECO:0000256" key="2">
    <source>
        <dbReference type="ARBA" id="ARBA00022643"/>
    </source>
</evidence>
<keyword evidence="2" id="KW-0288">FMN</keyword>
<feature type="domain" description="NADPH-dependent FMN reductase-like" evidence="5">
    <location>
        <begin position="34"/>
        <end position="182"/>
    </location>
</feature>
<dbReference type="Pfam" id="PF03358">
    <property type="entry name" value="FMN_red"/>
    <property type="match status" value="1"/>
</dbReference>
<evidence type="ECO:0000313" key="7">
    <source>
        <dbReference type="Proteomes" id="UP000481339"/>
    </source>
</evidence>
<dbReference type="PANTHER" id="PTHR43408:SF2">
    <property type="entry name" value="FMN REDUCTASE (NADPH)"/>
    <property type="match status" value="1"/>
</dbReference>
<dbReference type="PANTHER" id="PTHR43408">
    <property type="entry name" value="FMN REDUCTASE (NADPH)"/>
    <property type="match status" value="1"/>
</dbReference>
<reference evidence="6 7" key="1">
    <citation type="submission" date="2019-09" db="EMBL/GenBank/DDBJ databases">
        <title>Phylogeny of genus Pseudoclavibacter and closely related genus.</title>
        <authorList>
            <person name="Li Y."/>
        </authorList>
    </citation>
    <scope>NUCLEOTIDE SEQUENCE [LARGE SCALE GENOMIC DNA]</scope>
    <source>
        <strain evidence="6 7">JCM 16921</strain>
    </source>
</reference>
<dbReference type="OrthoDB" id="1643408at2"/>
<dbReference type="EMBL" id="WBKA01000005">
    <property type="protein sequence ID" value="KAB1631738.1"/>
    <property type="molecule type" value="Genomic_DNA"/>
</dbReference>
<evidence type="ECO:0000256" key="1">
    <source>
        <dbReference type="ARBA" id="ARBA00022630"/>
    </source>
</evidence>
<comment type="caution">
    <text evidence="6">The sequence shown here is derived from an EMBL/GenBank/DDBJ whole genome shotgun (WGS) entry which is preliminary data.</text>
</comment>
<dbReference type="GO" id="GO:0016491">
    <property type="term" value="F:oxidoreductase activity"/>
    <property type="evidence" value="ECO:0007669"/>
    <property type="project" value="UniProtKB-KW"/>
</dbReference>
<evidence type="ECO:0000256" key="3">
    <source>
        <dbReference type="ARBA" id="ARBA00023002"/>
    </source>
</evidence>
<evidence type="ECO:0000259" key="5">
    <source>
        <dbReference type="Pfam" id="PF03358"/>
    </source>
</evidence>
<dbReference type="InterPro" id="IPR029039">
    <property type="entry name" value="Flavoprotein-like_sf"/>
</dbReference>
<keyword evidence="1" id="KW-0285">Flavoprotein</keyword>
<dbReference type="RefSeq" id="WP_158036591.1">
    <property type="nucleotide sequence ID" value="NZ_BAAAZV010000011.1"/>
</dbReference>
<dbReference type="AlphaFoldDB" id="A0A7C8FI74"/>
<evidence type="ECO:0000256" key="4">
    <source>
        <dbReference type="SAM" id="MobiDB-lite"/>
    </source>
</evidence>
<name>A0A7C8FI74_9MICO</name>
<dbReference type="Gene3D" id="3.40.50.360">
    <property type="match status" value="1"/>
</dbReference>
<protein>
    <submittedName>
        <fullName evidence="6">NADH-dependent FMN reductase</fullName>
    </submittedName>
</protein>
<accession>A0A7C8FI74</accession>
<dbReference type="InterPro" id="IPR051814">
    <property type="entry name" value="NAD(P)H-dep_FMN_reductase"/>
</dbReference>
<feature type="region of interest" description="Disordered" evidence="4">
    <location>
        <begin position="1"/>
        <end position="30"/>
    </location>
</feature>
<evidence type="ECO:0000313" key="6">
    <source>
        <dbReference type="EMBL" id="KAB1631738.1"/>
    </source>
</evidence>
<dbReference type="InterPro" id="IPR005025">
    <property type="entry name" value="FMN_Rdtase-like_dom"/>
</dbReference>
<dbReference type="Proteomes" id="UP000481339">
    <property type="component" value="Unassembled WGS sequence"/>
</dbReference>
<organism evidence="6 7">
    <name type="scientific">Pseudoclavibacter caeni</name>
    <dbReference type="NCBI Taxonomy" id="908846"/>
    <lineage>
        <taxon>Bacteria</taxon>
        <taxon>Bacillati</taxon>
        <taxon>Actinomycetota</taxon>
        <taxon>Actinomycetes</taxon>
        <taxon>Micrococcales</taxon>
        <taxon>Microbacteriaceae</taxon>
        <taxon>Pseudoclavibacter</taxon>
    </lineage>
</organism>
<keyword evidence="3" id="KW-0560">Oxidoreductase</keyword>
<dbReference type="SUPFAM" id="SSF52218">
    <property type="entry name" value="Flavoproteins"/>
    <property type="match status" value="1"/>
</dbReference>
<gene>
    <name evidence="6" type="ORF">F8O02_07295</name>
</gene>